<dbReference type="InterPro" id="IPR041277">
    <property type="entry name" value="MBG_Lactobacillales"/>
</dbReference>
<proteinExistence type="predicted"/>
<evidence type="ECO:0000313" key="10">
    <source>
        <dbReference type="EMBL" id="NLR17802.1"/>
    </source>
</evidence>
<keyword evidence="7" id="KW-1133">Transmembrane helix</keyword>
<feature type="chain" id="PRO_5045224810" evidence="8">
    <location>
        <begin position="21"/>
        <end position="1586"/>
    </location>
</feature>
<feature type="domain" description="Gram-positive cocci surface proteins LPxTG" evidence="9">
    <location>
        <begin position="1550"/>
        <end position="1586"/>
    </location>
</feature>
<protein>
    <submittedName>
        <fullName evidence="10">LPXTG cell wall anchor domain-containing protein</fullName>
    </submittedName>
</protein>
<dbReference type="Gene3D" id="3.10.20.320">
    <property type="entry name" value="Putative peptidoglycan bound protein (lpxtg motif)"/>
    <property type="match status" value="1"/>
</dbReference>
<evidence type="ECO:0000256" key="6">
    <source>
        <dbReference type="SAM" id="MobiDB-lite"/>
    </source>
</evidence>
<reference evidence="10 11" key="1">
    <citation type="submission" date="2020-04" db="EMBL/GenBank/DDBJ databases">
        <title>A novel species of genus Lactobacillus that was isolated from fermented food Zha-chili.</title>
        <authorList>
            <person name="Zhang Z."/>
        </authorList>
    </citation>
    <scope>NUCLEOTIDE SEQUENCE [LARGE SCALE GENOMIC DNA]</scope>
    <source>
        <strain evidence="11">HBUAS51383</strain>
    </source>
</reference>
<feature type="region of interest" description="Disordered" evidence="6">
    <location>
        <begin position="18"/>
        <end position="153"/>
    </location>
</feature>
<keyword evidence="11" id="KW-1185">Reference proteome</keyword>
<feature type="compositionally biased region" description="Low complexity" evidence="6">
    <location>
        <begin position="1509"/>
        <end position="1522"/>
    </location>
</feature>
<keyword evidence="1" id="KW-0134">Cell wall</keyword>
<dbReference type="InterPro" id="IPR019931">
    <property type="entry name" value="LPXTG_anchor"/>
</dbReference>
<dbReference type="Proteomes" id="UP000763447">
    <property type="component" value="Unassembled WGS sequence"/>
</dbReference>
<feature type="transmembrane region" description="Helical" evidence="7">
    <location>
        <begin position="1563"/>
        <end position="1580"/>
    </location>
</feature>
<name>A0ABX1KV32_9LACO</name>
<keyword evidence="3 8" id="KW-0732">Signal</keyword>
<keyword evidence="7" id="KW-0472">Membrane</keyword>
<feature type="signal peptide" evidence="8">
    <location>
        <begin position="1"/>
        <end position="20"/>
    </location>
</feature>
<feature type="compositionally biased region" description="Low complexity" evidence="6">
    <location>
        <begin position="18"/>
        <end position="29"/>
    </location>
</feature>
<keyword evidence="5" id="KW-0572">Peptidoglycan-anchor</keyword>
<evidence type="ECO:0000256" key="5">
    <source>
        <dbReference type="ARBA" id="ARBA00023088"/>
    </source>
</evidence>
<evidence type="ECO:0000256" key="4">
    <source>
        <dbReference type="ARBA" id="ARBA00022737"/>
    </source>
</evidence>
<dbReference type="Pfam" id="PF17883">
    <property type="entry name" value="MBG"/>
    <property type="match status" value="6"/>
</dbReference>
<evidence type="ECO:0000256" key="1">
    <source>
        <dbReference type="ARBA" id="ARBA00022512"/>
    </source>
</evidence>
<dbReference type="NCBIfam" id="TIGR01167">
    <property type="entry name" value="LPXTG_anchor"/>
    <property type="match status" value="1"/>
</dbReference>
<dbReference type="InterPro" id="IPR009459">
    <property type="entry name" value="MucBP_dom"/>
</dbReference>
<gene>
    <name evidence="10" type="ORF">HC026_02580</name>
</gene>
<dbReference type="Gene3D" id="3.10.430.110">
    <property type="match status" value="6"/>
</dbReference>
<evidence type="ECO:0000256" key="7">
    <source>
        <dbReference type="SAM" id="Phobius"/>
    </source>
</evidence>
<keyword evidence="7" id="KW-0812">Transmembrane</keyword>
<comment type="caution">
    <text evidence="10">The sequence shown here is derived from an EMBL/GenBank/DDBJ whole genome shotgun (WGS) entry which is preliminary data.</text>
</comment>
<organism evidence="10 11">
    <name type="scientific">Secundilactobacillus angelensis</name>
    <dbReference type="NCBI Taxonomy" id="2722706"/>
    <lineage>
        <taxon>Bacteria</taxon>
        <taxon>Bacillati</taxon>
        <taxon>Bacillota</taxon>
        <taxon>Bacilli</taxon>
        <taxon>Lactobacillales</taxon>
        <taxon>Lactobacillaceae</taxon>
        <taxon>Secundilactobacillus</taxon>
    </lineage>
</organism>
<evidence type="ECO:0000313" key="11">
    <source>
        <dbReference type="Proteomes" id="UP000763447"/>
    </source>
</evidence>
<accession>A0ABX1KV32</accession>
<dbReference type="PROSITE" id="PS50847">
    <property type="entry name" value="GRAM_POS_ANCHORING"/>
    <property type="match status" value="1"/>
</dbReference>
<evidence type="ECO:0000256" key="3">
    <source>
        <dbReference type="ARBA" id="ARBA00022729"/>
    </source>
</evidence>
<feature type="compositionally biased region" description="Low complexity" evidence="6">
    <location>
        <begin position="103"/>
        <end position="119"/>
    </location>
</feature>
<sequence length="1586" mass="163959">MTATAFTLMVLGGTATSAQATTTEDSTAANSDVAGATNNQSKTLSIVNATTNDASSQDTSETSSAVTSNTADAQESDSTTDQLNTTSSDFSPVKDDSAKALASSDQNTTQDSTSDKSNTVDSSSEAEAKVDATSNSDKLANSNTATGEMSNTNQTKTAVNTALKTPQVKSLPAILATKVVIGDTTKYYDDSTATPTSLDVALGDGLTAPTGWYAQTNAGQYTVLLSSGDFDTSDVQQDAGTYSVTLSAAGLAKLNSINKNANLTANDVTAGHITITKAPIPANAITVSGGSKVQDNDATTNPTSYTVTLPSYLTGSTDWTPVTDATGAIVAGQYTVSVDSGDIDAAITSQNVGNYAITLSAQGLQKLQDLNKNFDIKANSVAPGSYVIQNNVALAVGGTTIKVNQSLPQSLYVTVANGTNATVPSDWTVFYTNTEDGSVVYTVPIANFDTSQVNTATAGSYAVNLTSAEINQLNSSNPTLNLNDSNMVKGTINVSDSTSNASLYQANYYVDISTQTSGVPHVGLNADGNPSQTTNYNNYIIAQGSSLPLSIPIVRFNGGLQTITNLTEFLVIPAGFVAGDVDESGNAVVSTDPQSTVTQDINNWISTNNINASGLTVTPIAGGYEGRQKFKIHFDSVTLPAPFTDASSAATVSIVPDPNSSVTSGWIGPYIGAKDSAVMYLTDNYSDTQGAYTIAGYGFGYQNIPQVATALGIDDAVVLNSSYPGFIWHYDIVKATVTDTYNFVDPNGNSIATPVTTTGTPDSSYATADLVPATIVHNGITYQLEQDSVNAINTFPKVTTTFKASQANADGTYSAKGNTYTVKYQQVVNANSLSFNDGVQNQAGSKVYDGTTVVDATQFKLTGINGLINPTWDNSDFDLSGIDSAEAGIYPVSLNATGLSKLAAANPDYLFDATSVKSGTFTITPAAYTGSITVGDSSKTYDGTTSSDTSKYTVTLGDDLTAPTWTADDFDLSGINSPNVGNYTVTLSAAGIAAIEAVNPNYTFTSDNVTAGTFTINQAEVTIKANDQAKTYDGLGYTGVEDVTMTGKPANGAAVNYTLSDLSDDINAGTYTIAVTANTADNPNYDIKVVSGKLTITPAQPAGPITLAGKTKTYDGDASTDPTTYTVTLPAGLTAPTWTAEDFDLSGITSQDVGSYPVKLSEQGIAALKAANPNYDLSAAVFQTGSLNILQRQISSSDITIQNVNKFYDGDATTDPKTYDVIFADVPGSGLTASAWTAADFDLSGITSQNVGQYAVKLSAKGLADLQAANPNYQITGVTEGFLTISPAPITIIEPTINQKYTGQSFDASQITPEIVGKPALGVAINFESVLSGDGVAIGSYAINANLGDNPNYDIKVIPGTVNIVNDNYTVTTNYVDQNGNPIADSTVQDQLNVNDSYTTSAKIIPGYHLVKTEGDPTGTVGDGDVVVTYVYAADSPTGGGGNGGNNNGGNGGSDSNPTGGGSTTDNPTGTVTDDSNNDTVNNVAPDNGSNTHGQGDESSDVQGDKTSGHQSSAQSGQADQQRGTAVVTMQHGATRSMNTNAKGNSQAVLPQTNDAQNDTVKLGGLLGMLVSLLGLFGLADRRKKN</sequence>
<keyword evidence="2" id="KW-0964">Secreted</keyword>
<evidence type="ECO:0000259" key="9">
    <source>
        <dbReference type="PROSITE" id="PS50847"/>
    </source>
</evidence>
<feature type="compositionally biased region" description="Low complexity" evidence="6">
    <location>
        <begin position="1464"/>
        <end position="1484"/>
    </location>
</feature>
<feature type="compositionally biased region" description="Gly residues" evidence="6">
    <location>
        <begin position="1438"/>
        <end position="1463"/>
    </location>
</feature>
<evidence type="ECO:0000256" key="8">
    <source>
        <dbReference type="SAM" id="SignalP"/>
    </source>
</evidence>
<dbReference type="EMBL" id="JAAXLJ010000003">
    <property type="protein sequence ID" value="NLR17802.1"/>
    <property type="molecule type" value="Genomic_DNA"/>
</dbReference>
<feature type="compositionally biased region" description="Polar residues" evidence="6">
    <location>
        <begin position="36"/>
        <end position="90"/>
    </location>
</feature>
<keyword evidence="4" id="KW-0677">Repeat</keyword>
<dbReference type="Pfam" id="PF06458">
    <property type="entry name" value="MucBP"/>
    <property type="match status" value="2"/>
</dbReference>
<evidence type="ECO:0000256" key="2">
    <source>
        <dbReference type="ARBA" id="ARBA00022525"/>
    </source>
</evidence>
<feature type="compositionally biased region" description="Polar residues" evidence="6">
    <location>
        <begin position="132"/>
        <end position="153"/>
    </location>
</feature>
<feature type="region of interest" description="Disordered" evidence="6">
    <location>
        <begin position="1436"/>
        <end position="1529"/>
    </location>
</feature>